<dbReference type="PROSITE" id="PS51257">
    <property type="entry name" value="PROKAR_LIPOPROTEIN"/>
    <property type="match status" value="1"/>
</dbReference>
<organism evidence="2 3">
    <name type="scientific">Haloarcula onubensis</name>
    <dbReference type="NCBI Taxonomy" id="2950539"/>
    <lineage>
        <taxon>Archaea</taxon>
        <taxon>Methanobacteriati</taxon>
        <taxon>Methanobacteriota</taxon>
        <taxon>Stenosarchaea group</taxon>
        <taxon>Halobacteria</taxon>
        <taxon>Halobacteriales</taxon>
        <taxon>Haloarculaceae</taxon>
        <taxon>Haloarcula</taxon>
    </lineage>
</organism>
<keyword evidence="3" id="KW-1185">Reference proteome</keyword>
<evidence type="ECO:0000313" key="3">
    <source>
        <dbReference type="Proteomes" id="UP001268864"/>
    </source>
</evidence>
<evidence type="ECO:0008006" key="4">
    <source>
        <dbReference type="Google" id="ProtNLM"/>
    </source>
</evidence>
<proteinExistence type="predicted"/>
<sequence length="258" mass="27578">MRYLTTALVVLTVVVAGCNSAGIGGTPTAAVNGTETGTAADGPTRASVDASAVPGADGSTVTDNTALLRAYYEAIQTGPTEYETTYERDGTERLGFEFRNDTRQQRYVLRTSTRQNTIYVDGDTGALRNETSGEIIYSNETNAIADAGDYLRPTYTQFTLNFIFPGEWEATDTTTVHGEEHYVLEATGLNESRVAVLPVSAESVSSMDGRLVVGADGVVHSGNVTLHGETDITLTYATRTDDGIDVTAPDWYDESQAS</sequence>
<evidence type="ECO:0000313" key="2">
    <source>
        <dbReference type="EMBL" id="MDS0283589.1"/>
    </source>
</evidence>
<name>A0ABU2FS44_9EURY</name>
<accession>A0ABU2FS44</accession>
<dbReference type="RefSeq" id="WP_310901421.1">
    <property type="nucleotide sequence ID" value="NZ_JAMQOS010000005.1"/>
</dbReference>
<comment type="caution">
    <text evidence="2">The sequence shown here is derived from an EMBL/GenBank/DDBJ whole genome shotgun (WGS) entry which is preliminary data.</text>
</comment>
<feature type="region of interest" description="Disordered" evidence="1">
    <location>
        <begin position="25"/>
        <end position="58"/>
    </location>
</feature>
<gene>
    <name evidence="2" type="ORF">NDI86_15790</name>
</gene>
<dbReference type="EMBL" id="JAMQOS010000005">
    <property type="protein sequence ID" value="MDS0283589.1"/>
    <property type="molecule type" value="Genomic_DNA"/>
</dbReference>
<reference evidence="2 3" key="1">
    <citation type="submission" date="2022-06" db="EMBL/GenBank/DDBJ databases">
        <title>Halomicroarcula sp. a new haloarchaeum isolate from saline soil.</title>
        <authorList>
            <person name="Strakova D."/>
            <person name="Galisteo C."/>
            <person name="Sanchez-Porro C."/>
            <person name="Ventosa A."/>
        </authorList>
    </citation>
    <scope>NUCLEOTIDE SEQUENCE [LARGE SCALE GENOMIC DNA]</scope>
    <source>
        <strain evidence="2 3">S3CR25-11</strain>
    </source>
</reference>
<protein>
    <recommendedName>
        <fullName evidence="4">Lipoprotein</fullName>
    </recommendedName>
</protein>
<evidence type="ECO:0000256" key="1">
    <source>
        <dbReference type="SAM" id="MobiDB-lite"/>
    </source>
</evidence>
<dbReference type="Proteomes" id="UP001268864">
    <property type="component" value="Unassembled WGS sequence"/>
</dbReference>